<dbReference type="GO" id="GO:0005886">
    <property type="term" value="C:plasma membrane"/>
    <property type="evidence" value="ECO:0007669"/>
    <property type="project" value="TreeGrafter"/>
</dbReference>
<evidence type="ECO:0000256" key="2">
    <source>
        <dbReference type="ARBA" id="ARBA00022679"/>
    </source>
</evidence>
<evidence type="ECO:0000256" key="5">
    <source>
        <dbReference type="ARBA" id="ARBA00022840"/>
    </source>
</evidence>
<proteinExistence type="predicted"/>
<dbReference type="GO" id="GO:0009506">
    <property type="term" value="C:plasmodesma"/>
    <property type="evidence" value="ECO:0007669"/>
    <property type="project" value="TreeGrafter"/>
</dbReference>
<name>A0AA35VFK5_LACSI</name>
<evidence type="ECO:0000256" key="3">
    <source>
        <dbReference type="ARBA" id="ARBA00022741"/>
    </source>
</evidence>
<keyword evidence="5 6" id="KW-0067">ATP-binding</keyword>
<dbReference type="PROSITE" id="PS00107">
    <property type="entry name" value="PROTEIN_KINASE_ATP"/>
    <property type="match status" value="1"/>
</dbReference>
<dbReference type="SUPFAM" id="SSF56112">
    <property type="entry name" value="Protein kinase-like (PK-like)"/>
    <property type="match status" value="3"/>
</dbReference>
<dbReference type="InterPro" id="IPR025886">
    <property type="entry name" value="PP2-like"/>
</dbReference>
<dbReference type="InterPro" id="IPR008271">
    <property type="entry name" value="Ser/Thr_kinase_AS"/>
</dbReference>
<dbReference type="PANTHER" id="PTHR27003">
    <property type="entry name" value="OS07G0166700 PROTEIN"/>
    <property type="match status" value="1"/>
</dbReference>
<dbReference type="InterPro" id="IPR017441">
    <property type="entry name" value="Protein_kinase_ATP_BS"/>
</dbReference>
<dbReference type="PROSITE" id="PS50011">
    <property type="entry name" value="PROTEIN_KINASE_DOM"/>
    <property type="match status" value="3"/>
</dbReference>
<evidence type="ECO:0000313" key="9">
    <source>
        <dbReference type="Proteomes" id="UP001177003"/>
    </source>
</evidence>
<accession>A0AA35VFK5</accession>
<dbReference type="InterPro" id="IPR001245">
    <property type="entry name" value="Ser-Thr/Tyr_kinase_cat_dom"/>
</dbReference>
<reference evidence="8" key="1">
    <citation type="submission" date="2023-04" db="EMBL/GenBank/DDBJ databases">
        <authorList>
            <person name="Vijverberg K."/>
            <person name="Xiong W."/>
            <person name="Schranz E."/>
        </authorList>
    </citation>
    <scope>NUCLEOTIDE SEQUENCE</scope>
</reference>
<feature type="domain" description="Protein kinase" evidence="7">
    <location>
        <begin position="272"/>
        <end position="556"/>
    </location>
</feature>
<keyword evidence="2" id="KW-0808">Transferase</keyword>
<dbReference type="InterPro" id="IPR045272">
    <property type="entry name" value="ANXUR1/2-like"/>
</dbReference>
<evidence type="ECO:0000256" key="1">
    <source>
        <dbReference type="ARBA" id="ARBA00022527"/>
    </source>
</evidence>
<dbReference type="PROSITE" id="PS00108">
    <property type="entry name" value="PROTEIN_KINASE_ST"/>
    <property type="match status" value="2"/>
</dbReference>
<dbReference type="Proteomes" id="UP001177003">
    <property type="component" value="Chromosome 1"/>
</dbReference>
<dbReference type="GO" id="GO:0005524">
    <property type="term" value="F:ATP binding"/>
    <property type="evidence" value="ECO:0007669"/>
    <property type="project" value="UniProtKB-UniRule"/>
</dbReference>
<dbReference type="EMBL" id="OX465077">
    <property type="protein sequence ID" value="CAI9267819.1"/>
    <property type="molecule type" value="Genomic_DNA"/>
</dbReference>
<dbReference type="Gene3D" id="3.30.200.20">
    <property type="entry name" value="Phosphorylase Kinase, domain 1"/>
    <property type="match status" value="2"/>
</dbReference>
<keyword evidence="3 6" id="KW-0547">Nucleotide-binding</keyword>
<evidence type="ECO:0000256" key="4">
    <source>
        <dbReference type="ARBA" id="ARBA00022777"/>
    </source>
</evidence>
<gene>
    <name evidence="8" type="ORF">LSALG_LOCUS8277</name>
</gene>
<keyword evidence="9" id="KW-1185">Reference proteome</keyword>
<evidence type="ECO:0000313" key="8">
    <source>
        <dbReference type="EMBL" id="CAI9267819.1"/>
    </source>
</evidence>
<keyword evidence="1" id="KW-0723">Serine/threonine-protein kinase</keyword>
<dbReference type="Pfam" id="PF07714">
    <property type="entry name" value="PK_Tyr_Ser-Thr"/>
    <property type="match status" value="3"/>
</dbReference>
<protein>
    <recommendedName>
        <fullName evidence="7">Protein kinase domain-containing protein</fullName>
    </recommendedName>
</protein>
<feature type="domain" description="Protein kinase" evidence="7">
    <location>
        <begin position="580"/>
        <end position="855"/>
    </location>
</feature>
<sequence length="1361" mass="157471">MLSKLKHRNLVSIIGFCDENGEKIVINKHEIHGSLYDYLQDPTVTWMRRLQICIGAAHALSYIYYDKRRDFSIIHRDIKSSKILLDEQWEAKLSGFELSITQTASRRDCLCIPVDVCGTIGYRDPTYVQSGFVTHKSDIYSFGIVLFEVLCGKHCDDDKLLAPSARSYYEEGRLEDMIDPVLWKQMDPKSFKIFSETAYYCVKEQRQQRPNIHQIVIQLEKALEFQWKHQNPAFISKAHSMVKGMTSKSLKGKNLKHLEIPLIDIQLATENFGKTYLIGSGGYGDVYKAELDHFDSKNLLPLEEKKTREHAKKRSTVAIKRILNREDKQGIQGFLAEIEMLTNCKHPNIISLLGFCKEGDHMLLVYEHASKGSLSDYLGSTGGKLTNLTWVQRIKICIDIARGLNYLHTKIEDDRRIIHRDIKSDNILLTENWQAKIADFGLSRLRSVKKSQQVNKTLNTETLAGTDFYWDPEYFKTENINGIAPVARRRFNEGTIREMVDPKLMEETHDNIFTSSRGPDKDSLDTFTKIAYQCVAESQTNRPTAEVIIKKLEEALSLQENIKDHLKFSLDDIKTATQDFSHNNLIGHGGFGDVYKGEVTHAKGRSTIAAKRWHGRYDQGEHEFLMELQILLEYKHENCIGLLGYCNEMGEKIIVYEYASRGSLDRYLKDKGLMWMKRLEICIDIASGLDFLHGGGAAQEPVIHRDIKSSNVLLTNDWKGKISDFGLSLISPLNKDIDFVIDNLRGTIGYIDPLYLKLGFLTKESDIYSLGVVLFEILSGRDAFVDYNTHGHLSVLVKNNFNEGKLDEMVFEGIKEQIAPKSLATFQIIAYQCLHDDNKKRPTSRDVLLQLKKSLEFQEDYEIWERKLPNDYEQIFKMSKFSEIYSTEKKKDLHNLLSKGIILQKGTEWFLVGANGKRNQMISAWKFLYKQRQSYKWGYVPYSRFQKVAEMLDFSNLKIKMKIKTQLLSSGVNYGIHLIFRICGPRKSLAKQMYVNLKYKKGRGSETLHAYFATWREDDWMMIELCRFSNDKENIDLEFLLESLSQYYCGSHGIYVEGIEFRAIDNVKHEETDEIQEVQQVLKSDSNMNLMQQLPTNLEEIFKRSENEDGDEKLFLLNKVNGKKYLMLSAKAAVYNYSDVKLFKTKPSIQSRFLEVIELLPQQVLRINCKIKSQMLSRDTDYTCYLVFKLSEKCRGLHCPVKVRNLLHRNKKEVEIIYFRTPNTWNLHDTNQAPQQRPDGWMEVKKIEMSIFDGEDSHGWIDRVECYYEIQARFQLSYEGTFEKMARHLGEFPEHVLEGTFIKGLEPAPKSSIRVMQPKGLTRTMVLAVMINENQHEDETENYGELEDDRSTISSIFGCRT</sequence>
<keyword evidence="4" id="KW-0418">Kinase</keyword>
<dbReference type="GO" id="GO:0004674">
    <property type="term" value="F:protein serine/threonine kinase activity"/>
    <property type="evidence" value="ECO:0007669"/>
    <property type="project" value="UniProtKB-KW"/>
</dbReference>
<dbReference type="GO" id="GO:0004714">
    <property type="term" value="F:transmembrane receptor protein tyrosine kinase activity"/>
    <property type="evidence" value="ECO:0007669"/>
    <property type="project" value="InterPro"/>
</dbReference>
<dbReference type="InterPro" id="IPR000719">
    <property type="entry name" value="Prot_kinase_dom"/>
</dbReference>
<feature type="binding site" evidence="6">
    <location>
        <position position="611"/>
    </location>
    <ligand>
        <name>ATP</name>
        <dbReference type="ChEBI" id="CHEBI:30616"/>
    </ligand>
</feature>
<evidence type="ECO:0000256" key="6">
    <source>
        <dbReference type="PROSITE-ProRule" id="PRU10141"/>
    </source>
</evidence>
<dbReference type="Pfam" id="PF14299">
    <property type="entry name" value="PP2"/>
    <property type="match status" value="2"/>
</dbReference>
<organism evidence="8 9">
    <name type="scientific">Lactuca saligna</name>
    <name type="common">Willowleaf lettuce</name>
    <dbReference type="NCBI Taxonomy" id="75948"/>
    <lineage>
        <taxon>Eukaryota</taxon>
        <taxon>Viridiplantae</taxon>
        <taxon>Streptophyta</taxon>
        <taxon>Embryophyta</taxon>
        <taxon>Tracheophyta</taxon>
        <taxon>Spermatophyta</taxon>
        <taxon>Magnoliopsida</taxon>
        <taxon>eudicotyledons</taxon>
        <taxon>Gunneridae</taxon>
        <taxon>Pentapetalae</taxon>
        <taxon>asterids</taxon>
        <taxon>campanulids</taxon>
        <taxon>Asterales</taxon>
        <taxon>Asteraceae</taxon>
        <taxon>Cichorioideae</taxon>
        <taxon>Cichorieae</taxon>
        <taxon>Lactucinae</taxon>
        <taxon>Lactuca</taxon>
    </lineage>
</organism>
<dbReference type="Gene3D" id="1.10.510.10">
    <property type="entry name" value="Transferase(Phosphotransferase) domain 1"/>
    <property type="match status" value="3"/>
</dbReference>
<dbReference type="SMART" id="SM00220">
    <property type="entry name" value="S_TKc"/>
    <property type="match status" value="2"/>
</dbReference>
<feature type="domain" description="Protein kinase" evidence="7">
    <location>
        <begin position="1"/>
        <end position="223"/>
    </location>
</feature>
<dbReference type="PANTHER" id="PTHR27003:SF471">
    <property type="entry name" value="VASCULAR ENDOTHELIAL GROWTH FACTOR RECEPTOR 2 (VEGFR2)-RELATED"/>
    <property type="match status" value="1"/>
</dbReference>
<evidence type="ECO:0000259" key="7">
    <source>
        <dbReference type="PROSITE" id="PS50011"/>
    </source>
</evidence>
<dbReference type="FunFam" id="3.30.200.20:FF:000039">
    <property type="entry name" value="receptor-like protein kinase FERONIA"/>
    <property type="match status" value="1"/>
</dbReference>
<dbReference type="InterPro" id="IPR011009">
    <property type="entry name" value="Kinase-like_dom_sf"/>
</dbReference>